<accession>A0A0V0TP38</accession>
<evidence type="ECO:0000313" key="1">
    <source>
        <dbReference type="EMBL" id="KRX40744.1"/>
    </source>
</evidence>
<protein>
    <submittedName>
        <fullName evidence="1">Uncharacterized protein</fullName>
    </submittedName>
</protein>
<dbReference type="AlphaFoldDB" id="A0A0V0TP38"/>
<name>A0A0V0TP38_9BILA</name>
<sequence length="87" mass="9958">MTICHLDYCAQKIQSDHSTIIGFHYKCATVAEIYILKFSHVQLNKRILESLQMVTTFMKLKDSQAYHRYPSSHSMYGHGGDSDTAES</sequence>
<dbReference type="EMBL" id="JYDJ01000190">
    <property type="protein sequence ID" value="KRX40744.1"/>
    <property type="molecule type" value="Genomic_DNA"/>
</dbReference>
<comment type="caution">
    <text evidence="1">The sequence shown here is derived from an EMBL/GenBank/DDBJ whole genome shotgun (WGS) entry which is preliminary data.</text>
</comment>
<gene>
    <name evidence="1" type="ORF">T05_13401</name>
</gene>
<proteinExistence type="predicted"/>
<organism evidence="1 2">
    <name type="scientific">Trichinella murrelli</name>
    <dbReference type="NCBI Taxonomy" id="144512"/>
    <lineage>
        <taxon>Eukaryota</taxon>
        <taxon>Metazoa</taxon>
        <taxon>Ecdysozoa</taxon>
        <taxon>Nematoda</taxon>
        <taxon>Enoplea</taxon>
        <taxon>Dorylaimia</taxon>
        <taxon>Trichinellida</taxon>
        <taxon>Trichinellidae</taxon>
        <taxon>Trichinella</taxon>
    </lineage>
</organism>
<keyword evidence="2" id="KW-1185">Reference proteome</keyword>
<dbReference type="Proteomes" id="UP000055048">
    <property type="component" value="Unassembled WGS sequence"/>
</dbReference>
<evidence type="ECO:0000313" key="2">
    <source>
        <dbReference type="Proteomes" id="UP000055048"/>
    </source>
</evidence>
<reference evidence="1 2" key="1">
    <citation type="submission" date="2015-01" db="EMBL/GenBank/DDBJ databases">
        <title>Evolution of Trichinella species and genotypes.</title>
        <authorList>
            <person name="Korhonen P.K."/>
            <person name="Edoardo P."/>
            <person name="Giuseppe L.R."/>
            <person name="Gasser R.B."/>
        </authorList>
    </citation>
    <scope>NUCLEOTIDE SEQUENCE [LARGE SCALE GENOMIC DNA]</scope>
    <source>
        <strain evidence="1">ISS417</strain>
    </source>
</reference>